<accession>A0A1X1RGI9</accession>
<dbReference type="STRING" id="1793.AWC04_06375"/>
<dbReference type="AlphaFoldDB" id="A0A1X1RGI9"/>
<dbReference type="EMBL" id="LQOJ01000024">
    <property type="protein sequence ID" value="ORV05484.1"/>
    <property type="molecule type" value="Genomic_DNA"/>
</dbReference>
<dbReference type="Proteomes" id="UP000193484">
    <property type="component" value="Unassembled WGS sequence"/>
</dbReference>
<organism evidence="1 2">
    <name type="scientific">Mycolicibacterium fallax</name>
    <name type="common">Mycobacterium fallax</name>
    <dbReference type="NCBI Taxonomy" id="1793"/>
    <lineage>
        <taxon>Bacteria</taxon>
        <taxon>Bacillati</taxon>
        <taxon>Actinomycetota</taxon>
        <taxon>Actinomycetes</taxon>
        <taxon>Mycobacteriales</taxon>
        <taxon>Mycobacteriaceae</taxon>
        <taxon>Mycolicibacterium</taxon>
    </lineage>
</organism>
<keyword evidence="2" id="KW-1185">Reference proteome</keyword>
<dbReference type="Pfam" id="PF13830">
    <property type="entry name" value="DUF4192"/>
    <property type="match status" value="1"/>
</dbReference>
<dbReference type="RefSeq" id="WP_085094277.1">
    <property type="nucleotide sequence ID" value="NZ_AP022603.1"/>
</dbReference>
<evidence type="ECO:0000313" key="1">
    <source>
        <dbReference type="EMBL" id="ORV05484.1"/>
    </source>
</evidence>
<dbReference type="InterPro" id="IPR025447">
    <property type="entry name" value="DUF4192"/>
</dbReference>
<sequence length="340" mass="35440">MSTEISVPSIKSPGALIAALPAVLGFVPEKSLVLITLEDGQMGAVLRADWDENRYAWIAELAELAAAGRAEAAIAVIVDADGAGCAHCAPDHAMACQVLDAQLREHGLRLYAGHVVDRIAAGGHWHCADGCGRSGQVDDPDATPLAAAAVLDGRRRYRRRAELAAVVAPAGQDRRSVIADLVTRAAEAADTAPRGLVEAAISLVARWGRGDPVSDGELAAVGASLTDIPVRDTLYGLAVTEHADAAEDLWAELARLLPAPWRVEALVLLAFTAYARGDGPLAGVALDAALSLDGEHRMGGMLDIALRSGLRPERIRGLAGTGNRLARQMGVTLPPARRAG</sequence>
<name>A0A1X1RGI9_MYCFA</name>
<comment type="caution">
    <text evidence="1">The sequence shown here is derived from an EMBL/GenBank/DDBJ whole genome shotgun (WGS) entry which is preliminary data.</text>
</comment>
<proteinExistence type="predicted"/>
<dbReference type="OrthoDB" id="3264463at2"/>
<reference evidence="1 2" key="1">
    <citation type="submission" date="2016-01" db="EMBL/GenBank/DDBJ databases">
        <title>The new phylogeny of the genus Mycobacterium.</title>
        <authorList>
            <person name="Tarcisio F."/>
            <person name="Conor M."/>
            <person name="Antonella G."/>
            <person name="Elisabetta G."/>
            <person name="Giulia F.S."/>
            <person name="Sara T."/>
            <person name="Anna F."/>
            <person name="Clotilde B."/>
            <person name="Roberto B."/>
            <person name="Veronica D.S."/>
            <person name="Fabio R."/>
            <person name="Monica P."/>
            <person name="Olivier J."/>
            <person name="Enrico T."/>
            <person name="Nicola S."/>
        </authorList>
    </citation>
    <scope>NUCLEOTIDE SEQUENCE [LARGE SCALE GENOMIC DNA]</scope>
    <source>
        <strain evidence="1 2">DSM 44179</strain>
    </source>
</reference>
<gene>
    <name evidence="1" type="ORF">AWC04_06375</name>
</gene>
<protein>
    <submittedName>
        <fullName evidence="1">Uncharacterized protein</fullName>
    </submittedName>
</protein>
<evidence type="ECO:0000313" key="2">
    <source>
        <dbReference type="Proteomes" id="UP000193484"/>
    </source>
</evidence>